<comment type="similarity">
    <text evidence="2">Belongs to the ABC transporter superfamily. ABCG family. PDR (TC 3.A.1.205) subfamily.</text>
</comment>
<keyword evidence="3" id="KW-0813">Transport</keyword>
<dbReference type="FunFam" id="3.40.50.300:FF:000054">
    <property type="entry name" value="ABC multidrug transporter atrF"/>
    <property type="match status" value="1"/>
</dbReference>
<feature type="transmembrane region" description="Helical" evidence="15">
    <location>
        <begin position="593"/>
        <end position="612"/>
    </location>
</feature>
<evidence type="ECO:0000256" key="15">
    <source>
        <dbReference type="SAM" id="Phobius"/>
    </source>
</evidence>
<gene>
    <name evidence="17" type="ORF">DDE83_004752</name>
</gene>
<comment type="caution">
    <text evidence="17">The sequence shown here is derived from an EMBL/GenBank/DDBJ whole genome shotgun (WGS) entry which is preliminary data.</text>
</comment>
<dbReference type="PROSITE" id="PS00211">
    <property type="entry name" value="ABC_TRANSPORTER_1"/>
    <property type="match status" value="1"/>
</dbReference>
<dbReference type="InterPro" id="IPR003439">
    <property type="entry name" value="ABC_transporter-like_ATP-bd"/>
</dbReference>
<dbReference type="GO" id="GO:0005524">
    <property type="term" value="F:ATP binding"/>
    <property type="evidence" value="ECO:0007669"/>
    <property type="project" value="UniProtKB-KW"/>
</dbReference>
<dbReference type="InterPro" id="IPR029481">
    <property type="entry name" value="ABC_trans_N"/>
</dbReference>
<dbReference type="EMBL" id="QGDH01000060">
    <property type="protein sequence ID" value="RAR11109.1"/>
    <property type="molecule type" value="Genomic_DNA"/>
</dbReference>
<dbReference type="SMART" id="SM00382">
    <property type="entry name" value="AAA"/>
    <property type="match status" value="2"/>
</dbReference>
<dbReference type="InterPro" id="IPR017871">
    <property type="entry name" value="ABC_transporter-like_CS"/>
</dbReference>
<evidence type="ECO:0000256" key="12">
    <source>
        <dbReference type="ARBA" id="ARBA00047823"/>
    </source>
</evidence>
<keyword evidence="5 15" id="KW-0812">Transmembrane</keyword>
<evidence type="ECO:0000256" key="7">
    <source>
        <dbReference type="ARBA" id="ARBA00022741"/>
    </source>
</evidence>
<feature type="transmembrane region" description="Helical" evidence="15">
    <location>
        <begin position="1352"/>
        <end position="1369"/>
    </location>
</feature>
<dbReference type="FunFam" id="3.40.50.300:FF:001650">
    <property type="entry name" value="ABC drug exporter AtrF"/>
    <property type="match status" value="1"/>
</dbReference>
<evidence type="ECO:0000259" key="16">
    <source>
        <dbReference type="PROSITE" id="PS50893"/>
    </source>
</evidence>
<evidence type="ECO:0000256" key="10">
    <source>
        <dbReference type="ARBA" id="ARBA00023136"/>
    </source>
</evidence>
<dbReference type="CDD" id="cd03232">
    <property type="entry name" value="ABCG_PDR_domain2"/>
    <property type="match status" value="1"/>
</dbReference>
<evidence type="ECO:0000256" key="1">
    <source>
        <dbReference type="ARBA" id="ARBA00004651"/>
    </source>
</evidence>
<comment type="subcellular location">
    <subcellularLocation>
        <location evidence="1">Cell membrane</location>
        <topology evidence="1">Multi-pass membrane protein</topology>
    </subcellularLocation>
</comment>
<dbReference type="Pfam" id="PF14510">
    <property type="entry name" value="ABC_trans_N"/>
    <property type="match status" value="1"/>
</dbReference>
<feature type="compositionally biased region" description="Basic and acidic residues" evidence="14">
    <location>
        <begin position="860"/>
        <end position="872"/>
    </location>
</feature>
<dbReference type="InterPro" id="IPR013525">
    <property type="entry name" value="ABC2_TM"/>
</dbReference>
<protein>
    <recommendedName>
        <fullName evidence="13">ABC multidrug transporter atrF</fullName>
    </recommendedName>
</protein>
<feature type="region of interest" description="Disordered" evidence="14">
    <location>
        <begin position="81"/>
        <end position="137"/>
    </location>
</feature>
<evidence type="ECO:0000256" key="14">
    <source>
        <dbReference type="SAM" id="MobiDB-lite"/>
    </source>
</evidence>
<feature type="transmembrane region" description="Helical" evidence="15">
    <location>
        <begin position="1239"/>
        <end position="1261"/>
    </location>
</feature>
<dbReference type="InterPro" id="IPR003593">
    <property type="entry name" value="AAA+_ATPase"/>
</dbReference>
<evidence type="ECO:0000256" key="13">
    <source>
        <dbReference type="ARBA" id="ARBA00069001"/>
    </source>
</evidence>
<evidence type="ECO:0000256" key="11">
    <source>
        <dbReference type="ARBA" id="ARBA00023180"/>
    </source>
</evidence>
<dbReference type="InterPro" id="IPR034001">
    <property type="entry name" value="ABCG_PDR_1"/>
</dbReference>
<feature type="transmembrane region" description="Helical" evidence="15">
    <location>
        <begin position="706"/>
        <end position="725"/>
    </location>
</feature>
<feature type="region of interest" description="Disordered" evidence="14">
    <location>
        <begin position="1192"/>
        <end position="1213"/>
    </location>
</feature>
<feature type="transmembrane region" description="Helical" evidence="15">
    <location>
        <begin position="813"/>
        <end position="834"/>
    </location>
</feature>
<dbReference type="InterPro" id="IPR034003">
    <property type="entry name" value="ABCG_PDR_2"/>
</dbReference>
<keyword evidence="17" id="KW-0378">Hydrolase</keyword>
<feature type="domain" description="ABC transporter" evidence="16">
    <location>
        <begin position="902"/>
        <end position="1140"/>
    </location>
</feature>
<dbReference type="InterPro" id="IPR027417">
    <property type="entry name" value="P-loop_NTPase"/>
</dbReference>
<name>A0A364N3T2_STELY</name>
<keyword evidence="6" id="KW-0677">Repeat</keyword>
<dbReference type="PROSITE" id="PS50893">
    <property type="entry name" value="ABC_TRANSPORTER_2"/>
    <property type="match status" value="2"/>
</dbReference>
<accession>A0A364N3T2</accession>
<dbReference type="GO" id="GO:0016491">
    <property type="term" value="F:oxidoreductase activity"/>
    <property type="evidence" value="ECO:0007669"/>
    <property type="project" value="UniProtKB-KW"/>
</dbReference>
<comment type="catalytic activity">
    <reaction evidence="12">
        <text>voriconazole(in) + ATP + H2O = voriconazole(out) + ADP + phosphate + H(+)</text>
        <dbReference type="Rhea" id="RHEA:61912"/>
        <dbReference type="ChEBI" id="CHEBI:10023"/>
        <dbReference type="ChEBI" id="CHEBI:15377"/>
        <dbReference type="ChEBI" id="CHEBI:15378"/>
        <dbReference type="ChEBI" id="CHEBI:30616"/>
        <dbReference type="ChEBI" id="CHEBI:43474"/>
        <dbReference type="ChEBI" id="CHEBI:456216"/>
    </reaction>
    <physiologicalReaction direction="left-to-right" evidence="12">
        <dbReference type="Rhea" id="RHEA:61913"/>
    </physiologicalReaction>
</comment>
<evidence type="ECO:0000256" key="4">
    <source>
        <dbReference type="ARBA" id="ARBA00022475"/>
    </source>
</evidence>
<evidence type="ECO:0000256" key="9">
    <source>
        <dbReference type="ARBA" id="ARBA00022989"/>
    </source>
</evidence>
<evidence type="ECO:0000256" key="6">
    <source>
        <dbReference type="ARBA" id="ARBA00022737"/>
    </source>
</evidence>
<keyword evidence="4" id="KW-1003">Cell membrane</keyword>
<keyword evidence="11" id="KW-0325">Glycoprotein</keyword>
<dbReference type="CDD" id="cd03233">
    <property type="entry name" value="ABCG_PDR_domain1"/>
    <property type="match status" value="1"/>
</dbReference>
<evidence type="ECO:0000313" key="17">
    <source>
        <dbReference type="EMBL" id="RAR11109.1"/>
    </source>
</evidence>
<feature type="compositionally biased region" description="Basic and acidic residues" evidence="14">
    <location>
        <begin position="44"/>
        <end position="66"/>
    </location>
</feature>
<dbReference type="Pfam" id="PF06422">
    <property type="entry name" value="PDR_CDR"/>
    <property type="match status" value="1"/>
</dbReference>
<feature type="transmembrane region" description="Helical" evidence="15">
    <location>
        <begin position="1505"/>
        <end position="1526"/>
    </location>
</feature>
<sequence length="1564" mass="173536">MWGSTIPPAERDNRRNPWHDDDYLRNGREEVVTPDNQSEEESPERERLRRAGTWGERDAGKLDTRAAAEDLEVLRGELASLSKSKSHGAQSQRSNALSRTVSRISTRQSQRRGSVARAEEGTGDAEDDEPGDIGGAVADEKEDDFELGQFMREGHFEKRKDGKSAKKVGVVYKNLTVKGVGSTASFARTLPDAILGTFGPDLYRIVSNFVPALKFGKDKQMRTLINDFSGVVKDGEMMLVLGRPGSGCSTFLKAISNNRESYAAVEGDISYGGIPADKQKKHFRGEVNYNPEDDSHMADLNVWQTLKFALTNKTKKNEKHEIPIILEALLKVFGISHTKYTKVGDEYVRGVSGGERKRVSIAETLATKSTVNCWDNSTRGLDASTALDYAKSLRIMTDMSNRTTLVTLYQAGEGIYEVMDKVMVIDAGRCIYQGPAGAAKQYFIDLGFKCPERQTTADFLTAVTDPTERQFRPGFEDKAPKTAEELEKAFRQSEAYKSVLREIQEYEADLERSGYVDAKEFEGAVRESKSKTVRKKSPFTISFVRQVIACTQREFWLTWGDQTTLYTKFFIILSNGLIVGSLFYGQAMDTSGAFSRGGSGFFSILFLGWLQLSELMKAVSGRNVVKRHEDYAFYRPSAVVIARVVQDFPLLLVQVIPFSIIMYFMTGLDVDVSKFFIYFLFIYITTFCITSLYRMFAALSPSIDDAVRFAGIALNLLIIYTGYVIPKPQLLTEYIWFGWIYWINPIAYSFESVLSNEFFDRTMDCAPSQLVPQGPGVDPAYQGCSLTGASPNANTVAGSDYLQVSFNYSRSNLWRNFGVVIAFSVLYLLVTVIATETVSFAQSGGGALIFAKTKRAKQAVKEEGPADEEKVVSGESTSSSSNTATQEEDEALDSISSSDSVFTWKDVEYTVPYQGGERKLLNKVNGYAKPGVMIALVGASGAGKSTLLNTLSQRQNTGVVSGEFLVDGKDLGKAFQRGTGFCEQMDLHDGTATIREALEFSAILRQDKRTPRKEKLDYVNKIIDLLELQDIQDALVSSLGVEQKKRLTIGVELAAKPSLLLFLDEPTSGLDSNSAYSIVQFLKKLAQAGQAIVCTIHQPSSVLIQQFDMILALNPGGNTFYFGPVGENGKDVIKYFGDRGVQCPPSKNVAEFVLETAAKPVKHKDGSKIDWNEEWLKSDNNAQMLQEIDRVKESRSKAVSGSHDGSKGGEESEFAASTWEQTTMLTKRTFIQYWRDPSYLYGKLFVAVIIGIFNGFTFWQLGNTVGDLQNRMFTAFLIILIPPTIVNAVVPKFYTNMALWQARELPSRIYGWVAFTTAQVVAEIPIAIVSSVIYWVLWYFPTGLPTDSSTSGYVFLMTMLFFLFISSWGQWICAFAPSFTVISNVLPFFFVMFGLFNGVVRPYAMMPVFWKYWMYYVNPSTYWIGGVLAATLNGIPVQCAESETAVFNAPPGQSCQAYAGSFANASPGYLLNPQAEQGCQYCPYTVGNDYLATINIDAGNKWRDFGIFLAFCVSNWALVYFFVWSIRIKGWSFGFGTVFGGLGKAVGAVKGALKGKKKEGAEKA</sequence>
<feature type="compositionally biased region" description="Basic and acidic residues" evidence="14">
    <location>
        <begin position="9"/>
        <end position="31"/>
    </location>
</feature>
<dbReference type="SUPFAM" id="SSF52540">
    <property type="entry name" value="P-loop containing nucleoside triphosphate hydrolases"/>
    <property type="match status" value="2"/>
</dbReference>
<dbReference type="GO" id="GO:0005886">
    <property type="term" value="C:plasma membrane"/>
    <property type="evidence" value="ECO:0007669"/>
    <property type="project" value="UniProtKB-SubCell"/>
</dbReference>
<feature type="transmembrane region" description="Helical" evidence="15">
    <location>
        <begin position="1375"/>
        <end position="1396"/>
    </location>
</feature>
<evidence type="ECO:0000256" key="2">
    <source>
        <dbReference type="ARBA" id="ARBA00006012"/>
    </source>
</evidence>
<dbReference type="InterPro" id="IPR010929">
    <property type="entry name" value="PDR_CDR_ABC"/>
</dbReference>
<feature type="transmembrane region" description="Helical" evidence="15">
    <location>
        <begin position="1310"/>
        <end position="1340"/>
    </location>
</feature>
<evidence type="ECO:0000313" key="18">
    <source>
        <dbReference type="Proteomes" id="UP000249619"/>
    </source>
</evidence>
<dbReference type="Gene3D" id="3.40.50.300">
    <property type="entry name" value="P-loop containing nucleotide triphosphate hydrolases"/>
    <property type="match status" value="2"/>
</dbReference>
<organism evidence="17 18">
    <name type="scientific">Stemphylium lycopersici</name>
    <name type="common">Tomato gray leaf spot disease fungus</name>
    <name type="synonym">Thyrospora lycopersici</name>
    <dbReference type="NCBI Taxonomy" id="183478"/>
    <lineage>
        <taxon>Eukaryota</taxon>
        <taxon>Fungi</taxon>
        <taxon>Dikarya</taxon>
        <taxon>Ascomycota</taxon>
        <taxon>Pezizomycotina</taxon>
        <taxon>Dothideomycetes</taxon>
        <taxon>Pleosporomycetidae</taxon>
        <taxon>Pleosporales</taxon>
        <taxon>Pleosporineae</taxon>
        <taxon>Pleosporaceae</taxon>
        <taxon>Stemphylium</taxon>
    </lineage>
</organism>
<dbReference type="STRING" id="183478.A0A364N3T2"/>
<feature type="compositionally biased region" description="Low complexity" evidence="14">
    <location>
        <begin position="873"/>
        <end position="885"/>
    </location>
</feature>
<keyword evidence="7" id="KW-0547">Nucleotide-binding</keyword>
<keyword evidence="9 15" id="KW-1133">Transmembrane helix</keyword>
<evidence type="ECO:0000256" key="3">
    <source>
        <dbReference type="ARBA" id="ARBA00022448"/>
    </source>
</evidence>
<reference evidence="18" key="1">
    <citation type="submission" date="2018-05" db="EMBL/GenBank/DDBJ databases">
        <title>Draft genome sequence of Stemphylium lycopersici strain CIDEFI 213.</title>
        <authorList>
            <person name="Medina R."/>
            <person name="Franco M.E.E."/>
            <person name="Lucentini C.G."/>
            <person name="Saparrat M.C.N."/>
            <person name="Balatti P.A."/>
        </authorList>
    </citation>
    <scope>NUCLEOTIDE SEQUENCE [LARGE SCALE GENOMIC DNA]</scope>
    <source>
        <strain evidence="18">CIDEFI 213</strain>
    </source>
</reference>
<keyword evidence="10 15" id="KW-0472">Membrane</keyword>
<dbReference type="Pfam" id="PF01061">
    <property type="entry name" value="ABC2_membrane"/>
    <property type="match status" value="2"/>
</dbReference>
<feature type="transmembrane region" description="Helical" evidence="15">
    <location>
        <begin position="565"/>
        <end position="584"/>
    </location>
</feature>
<feature type="transmembrane region" description="Helical" evidence="15">
    <location>
        <begin position="648"/>
        <end position="668"/>
    </location>
</feature>
<feature type="transmembrane region" description="Helical" evidence="15">
    <location>
        <begin position="1532"/>
        <end position="1553"/>
    </location>
</feature>
<feature type="compositionally biased region" description="Polar residues" evidence="14">
    <location>
        <begin position="81"/>
        <end position="112"/>
    </location>
</feature>
<dbReference type="GO" id="GO:0016887">
    <property type="term" value="F:ATP hydrolysis activity"/>
    <property type="evidence" value="ECO:0007669"/>
    <property type="project" value="InterPro"/>
</dbReference>
<dbReference type="PANTHER" id="PTHR19241">
    <property type="entry name" value="ATP-BINDING CASSETTE TRANSPORTER"/>
    <property type="match status" value="1"/>
</dbReference>
<feature type="domain" description="ABC transporter" evidence="16">
    <location>
        <begin position="210"/>
        <end position="452"/>
    </location>
</feature>
<feature type="transmembrane region" description="Helical" evidence="15">
    <location>
        <begin position="675"/>
        <end position="694"/>
    </location>
</feature>
<feature type="region of interest" description="Disordered" evidence="14">
    <location>
        <begin position="1"/>
        <end position="66"/>
    </location>
</feature>
<evidence type="ECO:0000256" key="5">
    <source>
        <dbReference type="ARBA" id="ARBA00022692"/>
    </source>
</evidence>
<keyword evidence="8" id="KW-0067">ATP-binding</keyword>
<dbReference type="GO" id="GO:0140359">
    <property type="term" value="F:ABC-type transporter activity"/>
    <property type="evidence" value="ECO:0007669"/>
    <property type="project" value="InterPro"/>
</dbReference>
<evidence type="ECO:0000256" key="8">
    <source>
        <dbReference type="ARBA" id="ARBA00022840"/>
    </source>
</evidence>
<feature type="transmembrane region" description="Helical" evidence="15">
    <location>
        <begin position="1273"/>
        <end position="1290"/>
    </location>
</feature>
<keyword evidence="17" id="KW-0560">Oxidoreductase</keyword>
<dbReference type="Proteomes" id="UP000249619">
    <property type="component" value="Unassembled WGS sequence"/>
</dbReference>
<feature type="compositionally biased region" description="Acidic residues" evidence="14">
    <location>
        <begin position="121"/>
        <end position="131"/>
    </location>
</feature>
<keyword evidence="18" id="KW-1185">Reference proteome</keyword>
<dbReference type="Pfam" id="PF00005">
    <property type="entry name" value="ABC_tran"/>
    <property type="match status" value="2"/>
</dbReference>
<proteinExistence type="inferred from homology"/>
<feature type="region of interest" description="Disordered" evidence="14">
    <location>
        <begin position="860"/>
        <end position="895"/>
    </location>
</feature>